<feature type="coiled-coil region" evidence="7">
    <location>
        <begin position="31"/>
        <end position="58"/>
    </location>
</feature>
<reference evidence="10" key="1">
    <citation type="submission" date="2023-06" db="EMBL/GenBank/DDBJ databases">
        <title>Uncultivated large filamentous bacteria from sulfidic sediments reveal new species and different genomic features in energy metabolism and defense.</title>
        <authorList>
            <person name="Fonseca A."/>
        </authorList>
    </citation>
    <scope>NUCLEOTIDE SEQUENCE</scope>
    <source>
        <strain evidence="10">HSG4</strain>
    </source>
</reference>
<dbReference type="PANTHER" id="PTHR30176:SF3">
    <property type="entry name" value="FERREDOXIN-TYPE PROTEIN NAPH"/>
    <property type="match status" value="1"/>
</dbReference>
<dbReference type="InterPro" id="IPR051684">
    <property type="entry name" value="Electron_Trans/Redox"/>
</dbReference>
<keyword evidence="6" id="KW-0411">Iron-sulfur</keyword>
<comment type="caution">
    <text evidence="10">The sequence shown here is derived from an EMBL/GenBank/DDBJ whole genome shotgun (WGS) entry which is preliminary data.</text>
</comment>
<name>A0ABT7VWA7_9GAMM</name>
<keyword evidence="11" id="KW-1185">Reference proteome</keyword>
<organism evidence="10 11">
    <name type="scientific">Candidatus Marithioploca araucensis</name>
    <dbReference type="NCBI Taxonomy" id="70273"/>
    <lineage>
        <taxon>Bacteria</taxon>
        <taxon>Pseudomonadati</taxon>
        <taxon>Pseudomonadota</taxon>
        <taxon>Gammaproteobacteria</taxon>
        <taxon>Thiotrichales</taxon>
        <taxon>Thiotrichaceae</taxon>
        <taxon>Candidatus Marithioploca</taxon>
    </lineage>
</organism>
<evidence type="ECO:0000256" key="6">
    <source>
        <dbReference type="ARBA" id="ARBA00023014"/>
    </source>
</evidence>
<feature type="transmembrane region" description="Helical" evidence="8">
    <location>
        <begin position="110"/>
        <end position="138"/>
    </location>
</feature>
<keyword evidence="8" id="KW-0812">Transmembrane</keyword>
<evidence type="ECO:0000256" key="1">
    <source>
        <dbReference type="ARBA" id="ARBA00022448"/>
    </source>
</evidence>
<sequence>MKGNFEALLVMFGKEPSKNQQVTEQAKAIHLAQKEQILNLTKEQKAELKRDFENAKQGDYSKKWRNRRWVTLVIINLLFTFSFWVDIQLFEGSLIASRVIGFHMADIYSALQVVLAYKVMFINLIIGTVTVLIIWVLLGGRAFCSWVCPYHLLAEWAEKIHLKLAAKKWVSDHPFHRGIRTVFLFVFALLAFILGYALFNSINPVGIVSRALIYGASLAMFWVLILLLFEIFYSRRAWC</sequence>
<keyword evidence="5" id="KW-0408">Iron</keyword>
<evidence type="ECO:0000256" key="5">
    <source>
        <dbReference type="ARBA" id="ARBA00023004"/>
    </source>
</evidence>
<keyword evidence="2" id="KW-0004">4Fe-4S</keyword>
<evidence type="ECO:0000313" key="11">
    <source>
        <dbReference type="Proteomes" id="UP001171945"/>
    </source>
</evidence>
<evidence type="ECO:0000256" key="2">
    <source>
        <dbReference type="ARBA" id="ARBA00022485"/>
    </source>
</evidence>
<accession>A0ABT7VWA7</accession>
<feature type="domain" description="4Fe-4S ferredoxin-type" evidence="9">
    <location>
        <begin position="124"/>
        <end position="162"/>
    </location>
</feature>
<evidence type="ECO:0000256" key="8">
    <source>
        <dbReference type="SAM" id="Phobius"/>
    </source>
</evidence>
<feature type="transmembrane region" description="Helical" evidence="8">
    <location>
        <begin position="181"/>
        <end position="199"/>
    </location>
</feature>
<keyword evidence="3" id="KW-0479">Metal-binding</keyword>
<keyword evidence="8" id="KW-1133">Transmembrane helix</keyword>
<feature type="non-terminal residue" evidence="10">
    <location>
        <position position="239"/>
    </location>
</feature>
<dbReference type="Proteomes" id="UP001171945">
    <property type="component" value="Unassembled WGS sequence"/>
</dbReference>
<proteinExistence type="predicted"/>
<gene>
    <name evidence="10" type="ORF">QUF54_10840</name>
</gene>
<evidence type="ECO:0000259" key="9">
    <source>
        <dbReference type="Pfam" id="PF12801"/>
    </source>
</evidence>
<feature type="transmembrane region" description="Helical" evidence="8">
    <location>
        <begin position="69"/>
        <end position="90"/>
    </location>
</feature>
<dbReference type="Pfam" id="PF12801">
    <property type="entry name" value="Fer4_5"/>
    <property type="match status" value="1"/>
</dbReference>
<evidence type="ECO:0000256" key="3">
    <source>
        <dbReference type="ARBA" id="ARBA00022723"/>
    </source>
</evidence>
<dbReference type="PANTHER" id="PTHR30176">
    <property type="entry name" value="FERREDOXIN-TYPE PROTEIN NAPH"/>
    <property type="match status" value="1"/>
</dbReference>
<keyword evidence="4" id="KW-0249">Electron transport</keyword>
<evidence type="ECO:0000256" key="4">
    <source>
        <dbReference type="ARBA" id="ARBA00022982"/>
    </source>
</evidence>
<dbReference type="InterPro" id="IPR017896">
    <property type="entry name" value="4Fe4S_Fe-S-bd"/>
</dbReference>
<dbReference type="EMBL" id="JAUCGM010000909">
    <property type="protein sequence ID" value="MDM8563838.1"/>
    <property type="molecule type" value="Genomic_DNA"/>
</dbReference>
<keyword evidence="8" id="KW-0472">Membrane</keyword>
<keyword evidence="7" id="KW-0175">Coiled coil</keyword>
<keyword evidence="1" id="KW-0813">Transport</keyword>
<evidence type="ECO:0000313" key="10">
    <source>
        <dbReference type="EMBL" id="MDM8563838.1"/>
    </source>
</evidence>
<evidence type="ECO:0000256" key="7">
    <source>
        <dbReference type="SAM" id="Coils"/>
    </source>
</evidence>
<protein>
    <submittedName>
        <fullName evidence="10">4Fe-4S binding protein</fullName>
    </submittedName>
</protein>
<feature type="transmembrane region" description="Helical" evidence="8">
    <location>
        <begin position="211"/>
        <end position="233"/>
    </location>
</feature>